<evidence type="ECO:0000313" key="3">
    <source>
        <dbReference type="Proteomes" id="UP000268093"/>
    </source>
</evidence>
<gene>
    <name evidence="2" type="ORF">BC936DRAFT_144899</name>
</gene>
<evidence type="ECO:0008006" key="4">
    <source>
        <dbReference type="Google" id="ProtNLM"/>
    </source>
</evidence>
<comment type="caution">
    <text evidence="2">The sequence shown here is derived from an EMBL/GenBank/DDBJ whole genome shotgun (WGS) entry which is preliminary data.</text>
</comment>
<feature type="region of interest" description="Disordered" evidence="1">
    <location>
        <begin position="145"/>
        <end position="172"/>
    </location>
</feature>
<accession>A0A433DBE4</accession>
<reference evidence="2 3" key="1">
    <citation type="journal article" date="2018" name="New Phytol.">
        <title>Phylogenomics of Endogonaceae and evolution of mycorrhizas within Mucoromycota.</title>
        <authorList>
            <person name="Chang Y."/>
            <person name="Desiro A."/>
            <person name="Na H."/>
            <person name="Sandor L."/>
            <person name="Lipzen A."/>
            <person name="Clum A."/>
            <person name="Barry K."/>
            <person name="Grigoriev I.V."/>
            <person name="Martin F.M."/>
            <person name="Stajich J.E."/>
            <person name="Smith M.E."/>
            <person name="Bonito G."/>
            <person name="Spatafora J.W."/>
        </authorList>
    </citation>
    <scope>NUCLEOTIDE SEQUENCE [LARGE SCALE GENOMIC DNA]</scope>
    <source>
        <strain evidence="2 3">GMNB39</strain>
    </source>
</reference>
<keyword evidence="3" id="KW-1185">Reference proteome</keyword>
<organism evidence="2 3">
    <name type="scientific">Jimgerdemannia flammicorona</name>
    <dbReference type="NCBI Taxonomy" id="994334"/>
    <lineage>
        <taxon>Eukaryota</taxon>
        <taxon>Fungi</taxon>
        <taxon>Fungi incertae sedis</taxon>
        <taxon>Mucoromycota</taxon>
        <taxon>Mucoromycotina</taxon>
        <taxon>Endogonomycetes</taxon>
        <taxon>Endogonales</taxon>
        <taxon>Endogonaceae</taxon>
        <taxon>Jimgerdemannia</taxon>
    </lineage>
</organism>
<dbReference type="OrthoDB" id="427280at2759"/>
<name>A0A433DBE4_9FUNG</name>
<sequence>MYHPKLTIEPTTSLSSSALPGTATANLFTPTFFSLCPSMPIQLTPPPFSTQPPRHFKVKGFPTIKFFPPELKEEKRTPACSPRSSLGPREAKAIIDYLLSMMPSNVPKIISSARRLSPLTTSWRPRTSRRRLVRRQRVLHRRHPEAGRVGKAPRRFHEGGQEEGPKHFPKSSITVDPTITEIISQSALTISPWSMCPDRPPNLAPGRPVNGRSATTSLTSLKRRAFDLGPGQSPFRFLWIDVSRADKIISKFDIPADFPRHGCSAPGQEDVQALHRRAGGTEPAEILEDIKGGRIGSWNFESRLGRRG</sequence>
<proteinExistence type="predicted"/>
<protein>
    <recommendedName>
        <fullName evidence="4">Thioredoxin domain-containing protein</fullName>
    </recommendedName>
</protein>
<dbReference type="EMBL" id="RBNI01003659">
    <property type="protein sequence ID" value="RUP48150.1"/>
    <property type="molecule type" value="Genomic_DNA"/>
</dbReference>
<evidence type="ECO:0000313" key="2">
    <source>
        <dbReference type="EMBL" id="RUP48150.1"/>
    </source>
</evidence>
<dbReference type="AlphaFoldDB" id="A0A433DBE4"/>
<dbReference type="Proteomes" id="UP000268093">
    <property type="component" value="Unassembled WGS sequence"/>
</dbReference>
<feature type="compositionally biased region" description="Basic and acidic residues" evidence="1">
    <location>
        <begin position="155"/>
        <end position="166"/>
    </location>
</feature>
<evidence type="ECO:0000256" key="1">
    <source>
        <dbReference type="SAM" id="MobiDB-lite"/>
    </source>
</evidence>